<dbReference type="eggNOG" id="ENOG502Z8TD">
    <property type="taxonomic scope" value="Bacteria"/>
</dbReference>
<evidence type="ECO:0000313" key="2">
    <source>
        <dbReference type="EMBL" id="EFH83322.1"/>
    </source>
</evidence>
<evidence type="ECO:0000259" key="1">
    <source>
        <dbReference type="Pfam" id="PF13577"/>
    </source>
</evidence>
<organism evidence="2 3">
    <name type="scientific">Ktedonobacter racemifer DSM 44963</name>
    <dbReference type="NCBI Taxonomy" id="485913"/>
    <lineage>
        <taxon>Bacteria</taxon>
        <taxon>Bacillati</taxon>
        <taxon>Chloroflexota</taxon>
        <taxon>Ktedonobacteria</taxon>
        <taxon>Ktedonobacterales</taxon>
        <taxon>Ktedonobacteraceae</taxon>
        <taxon>Ktedonobacter</taxon>
    </lineage>
</organism>
<protein>
    <recommendedName>
        <fullName evidence="1">SnoaL-like domain-containing protein</fullName>
    </recommendedName>
</protein>
<dbReference type="InterPro" id="IPR032710">
    <property type="entry name" value="NTF2-like_dom_sf"/>
</dbReference>
<reference evidence="2 3" key="1">
    <citation type="journal article" date="2011" name="Stand. Genomic Sci.">
        <title>Non-contiguous finished genome sequence and contextual data of the filamentous soil bacterium Ktedonobacter racemifer type strain (SOSP1-21).</title>
        <authorList>
            <person name="Chang Y.J."/>
            <person name="Land M."/>
            <person name="Hauser L."/>
            <person name="Chertkov O."/>
            <person name="Del Rio T.G."/>
            <person name="Nolan M."/>
            <person name="Copeland A."/>
            <person name="Tice H."/>
            <person name="Cheng J.F."/>
            <person name="Lucas S."/>
            <person name="Han C."/>
            <person name="Goodwin L."/>
            <person name="Pitluck S."/>
            <person name="Ivanova N."/>
            <person name="Ovchinikova G."/>
            <person name="Pati A."/>
            <person name="Chen A."/>
            <person name="Palaniappan K."/>
            <person name="Mavromatis K."/>
            <person name="Liolios K."/>
            <person name="Brettin T."/>
            <person name="Fiebig A."/>
            <person name="Rohde M."/>
            <person name="Abt B."/>
            <person name="Goker M."/>
            <person name="Detter J.C."/>
            <person name="Woyke T."/>
            <person name="Bristow J."/>
            <person name="Eisen J.A."/>
            <person name="Markowitz V."/>
            <person name="Hugenholtz P."/>
            <person name="Kyrpides N.C."/>
            <person name="Klenk H.P."/>
            <person name="Lapidus A."/>
        </authorList>
    </citation>
    <scope>NUCLEOTIDE SEQUENCE [LARGE SCALE GENOMIC DNA]</scope>
    <source>
        <strain evidence="3">DSM 44963</strain>
    </source>
</reference>
<keyword evidence="3" id="KW-1185">Reference proteome</keyword>
<dbReference type="InterPro" id="IPR037401">
    <property type="entry name" value="SnoaL-like"/>
</dbReference>
<feature type="domain" description="SnoaL-like" evidence="1">
    <location>
        <begin position="12"/>
        <end position="137"/>
    </location>
</feature>
<dbReference type="STRING" id="485913.Krac_4270"/>
<comment type="caution">
    <text evidence="2">The sequence shown here is derived from an EMBL/GenBank/DDBJ whole genome shotgun (WGS) entry which is preliminary data.</text>
</comment>
<dbReference type="AlphaFoldDB" id="D6TSC1"/>
<dbReference type="Gene3D" id="3.10.450.50">
    <property type="match status" value="1"/>
</dbReference>
<proteinExistence type="predicted"/>
<dbReference type="EMBL" id="ADVG01000003">
    <property type="protein sequence ID" value="EFH83322.1"/>
    <property type="molecule type" value="Genomic_DNA"/>
</dbReference>
<dbReference type="InParanoid" id="D6TSC1"/>
<dbReference type="Proteomes" id="UP000004508">
    <property type="component" value="Unassembled WGS sequence"/>
</dbReference>
<gene>
    <name evidence="2" type="ORF">Krac_4270</name>
</gene>
<dbReference type="RefSeq" id="WP_007913958.1">
    <property type="nucleotide sequence ID" value="NZ_ADVG01000003.1"/>
</dbReference>
<sequence length="155" mass="18187">MPLSEDILQRLETLESENMIRRLMADYTEVRDRNIGEGDYISNLFTPDGIWEGTGQFEKTLGRFEGREAIRQRFSQKLPFAIHYLTNECITVNGETAVGKWKLWHPSTIQGRAMWVAGHYHNNFIRIDEVWKFRHLRISAIFVAPYEEGWAKIPD</sequence>
<accession>D6TSC1</accession>
<dbReference type="Pfam" id="PF13577">
    <property type="entry name" value="SnoaL_4"/>
    <property type="match status" value="1"/>
</dbReference>
<dbReference type="OrthoDB" id="8217881at2"/>
<dbReference type="SUPFAM" id="SSF54427">
    <property type="entry name" value="NTF2-like"/>
    <property type="match status" value="1"/>
</dbReference>
<evidence type="ECO:0000313" key="3">
    <source>
        <dbReference type="Proteomes" id="UP000004508"/>
    </source>
</evidence>
<name>D6TSC1_KTERA</name>